<dbReference type="InterPro" id="IPR052529">
    <property type="entry name" value="Bact_Transport_Assoc"/>
</dbReference>
<dbReference type="Pfam" id="PF04235">
    <property type="entry name" value="DUF418"/>
    <property type="match status" value="1"/>
</dbReference>
<feature type="transmembrane region" description="Helical" evidence="1">
    <location>
        <begin position="160"/>
        <end position="178"/>
    </location>
</feature>
<evidence type="ECO:0000259" key="2">
    <source>
        <dbReference type="Pfam" id="PF04235"/>
    </source>
</evidence>
<feature type="transmembrane region" description="Helical" evidence="1">
    <location>
        <begin position="349"/>
        <end position="367"/>
    </location>
</feature>
<feature type="domain" description="DUF418" evidence="2">
    <location>
        <begin position="255"/>
        <end position="417"/>
    </location>
</feature>
<sequence>MSELEVESVTPSQPVSAAERIVALDFIRGIAVLGILFPNIVAYGHPMLAYYWPEGLPGGSTAFDRYVWLIQFVLIDGKLRGVFTLLFGAGLILFLDRVEARGGGPELQIRRLAWLGVFGLAHTFLVWTGDILLLYAVAGFGALLMTGWDGRTQFRIGVAWFLAGALIFSAAIGTAVTAEGFPGIPDPTPISHEQAQQGAASFVKDANEEIEVTQAGSWPKLVAWRLTEEGPELPFELVFFALVETIPLMLVGMALYRLGLFDGRLDQARMRRWGWIGFIGGAVLTLPIGLWVMWAGFPVLLTQFAFNGLSAFLHLPMVLGLTALLSLWSRTAARGWLGDRVVAAGRMAFSNYLGGSMLMMLVFQGWAGGLFGQLHRIGMLPLVLLAWVLMLAWSKPWLAHFRYGPLEWLWRCLTYWKLMPIRK</sequence>
<evidence type="ECO:0000313" key="4">
    <source>
        <dbReference type="Proteomes" id="UP000811255"/>
    </source>
</evidence>
<comment type="caution">
    <text evidence="3">The sequence shown here is derived from an EMBL/GenBank/DDBJ whole genome shotgun (WGS) entry which is preliminary data.</text>
</comment>
<gene>
    <name evidence="3" type="ORF">KK137_01475</name>
</gene>
<dbReference type="EMBL" id="JAHFVK010000001">
    <property type="protein sequence ID" value="MBT2132990.1"/>
    <property type="molecule type" value="Genomic_DNA"/>
</dbReference>
<feature type="transmembrane region" description="Helical" evidence="1">
    <location>
        <begin position="131"/>
        <end position="148"/>
    </location>
</feature>
<dbReference type="PANTHER" id="PTHR30590:SF2">
    <property type="entry name" value="INNER MEMBRANE PROTEIN"/>
    <property type="match status" value="1"/>
</dbReference>
<feature type="transmembrane region" description="Helical" evidence="1">
    <location>
        <begin position="273"/>
        <end position="297"/>
    </location>
</feature>
<feature type="transmembrane region" description="Helical" evidence="1">
    <location>
        <begin position="237"/>
        <end position="261"/>
    </location>
</feature>
<accession>A0ABS5W186</accession>
<protein>
    <submittedName>
        <fullName evidence="3">DUF418 domain-containing protein</fullName>
    </submittedName>
</protein>
<feature type="transmembrane region" description="Helical" evidence="1">
    <location>
        <begin position="309"/>
        <end position="328"/>
    </location>
</feature>
<dbReference type="RefSeq" id="WP_214534247.1">
    <property type="nucleotide sequence ID" value="NZ_JAHFVK010000001.1"/>
</dbReference>
<keyword evidence="1" id="KW-0472">Membrane</keyword>
<reference evidence="3 4" key="1">
    <citation type="submission" date="2021-05" db="EMBL/GenBank/DDBJ databases">
        <title>Croceibacterium sp. LX-88 genome sequence.</title>
        <authorList>
            <person name="Luo X."/>
        </authorList>
    </citation>
    <scope>NUCLEOTIDE SEQUENCE [LARGE SCALE GENOMIC DNA]</scope>
    <source>
        <strain evidence="3 4">LX-88</strain>
    </source>
</reference>
<proteinExistence type="predicted"/>
<name>A0ABS5W186_9SPHN</name>
<keyword evidence="1" id="KW-0812">Transmembrane</keyword>
<keyword evidence="1" id="KW-1133">Transmembrane helix</keyword>
<dbReference type="PANTHER" id="PTHR30590">
    <property type="entry name" value="INNER MEMBRANE PROTEIN"/>
    <property type="match status" value="1"/>
</dbReference>
<organism evidence="3 4">
    <name type="scientific">Croceibacterium selenioxidans</name>
    <dbReference type="NCBI Taxonomy" id="2838833"/>
    <lineage>
        <taxon>Bacteria</taxon>
        <taxon>Pseudomonadati</taxon>
        <taxon>Pseudomonadota</taxon>
        <taxon>Alphaproteobacteria</taxon>
        <taxon>Sphingomonadales</taxon>
        <taxon>Erythrobacteraceae</taxon>
        <taxon>Croceibacterium</taxon>
    </lineage>
</organism>
<dbReference type="InterPro" id="IPR007349">
    <property type="entry name" value="DUF418"/>
</dbReference>
<evidence type="ECO:0000313" key="3">
    <source>
        <dbReference type="EMBL" id="MBT2132990.1"/>
    </source>
</evidence>
<keyword evidence="4" id="KW-1185">Reference proteome</keyword>
<feature type="transmembrane region" description="Helical" evidence="1">
    <location>
        <begin position="30"/>
        <end position="52"/>
    </location>
</feature>
<evidence type="ECO:0000256" key="1">
    <source>
        <dbReference type="SAM" id="Phobius"/>
    </source>
</evidence>
<feature type="transmembrane region" description="Helical" evidence="1">
    <location>
        <begin position="373"/>
        <end position="393"/>
    </location>
</feature>
<dbReference type="Proteomes" id="UP000811255">
    <property type="component" value="Unassembled WGS sequence"/>
</dbReference>